<dbReference type="InterPro" id="IPR022707">
    <property type="entry name" value="Mot1_central_dom"/>
</dbReference>
<keyword evidence="8" id="KW-0539">Nucleus</keyword>
<dbReference type="InterPro" id="IPR044972">
    <property type="entry name" value="Mot1"/>
</dbReference>
<dbReference type="GeneID" id="9687036"/>
<dbReference type="PROSITE" id="PS51192">
    <property type="entry name" value="HELICASE_ATP_BIND_1"/>
    <property type="match status" value="1"/>
</dbReference>
<feature type="region of interest" description="Disordered" evidence="9">
    <location>
        <begin position="173"/>
        <end position="209"/>
    </location>
</feature>
<dbReference type="Pfam" id="PF00176">
    <property type="entry name" value="SNF2-rel_dom"/>
    <property type="match status" value="1"/>
</dbReference>
<dbReference type="EMBL" id="GG663744">
    <property type="protein sequence ID" value="EEH53989.1"/>
    <property type="molecule type" value="Genomic_DNA"/>
</dbReference>
<feature type="region of interest" description="Disordered" evidence="9">
    <location>
        <begin position="97"/>
        <end position="116"/>
    </location>
</feature>
<evidence type="ECO:0000256" key="1">
    <source>
        <dbReference type="ARBA" id="ARBA00004123"/>
    </source>
</evidence>
<dbReference type="InterPro" id="IPR000330">
    <property type="entry name" value="SNF2_N"/>
</dbReference>
<dbReference type="OMA" id="WYSDIAC"/>
<dbReference type="GO" id="GO:0003677">
    <property type="term" value="F:DNA binding"/>
    <property type="evidence" value="ECO:0007669"/>
    <property type="project" value="UniProtKB-KW"/>
</dbReference>
<dbReference type="Gene3D" id="1.25.10.10">
    <property type="entry name" value="Leucine-rich Repeat Variant"/>
    <property type="match status" value="3"/>
</dbReference>
<reference evidence="12 13" key="1">
    <citation type="journal article" date="2009" name="Science">
        <title>Green evolution and dynamic adaptations revealed by genomes of the marine picoeukaryotes Micromonas.</title>
        <authorList>
            <person name="Worden A.Z."/>
            <person name="Lee J.H."/>
            <person name="Mock T."/>
            <person name="Rouze P."/>
            <person name="Simmons M.P."/>
            <person name="Aerts A.L."/>
            <person name="Allen A.E."/>
            <person name="Cuvelier M.L."/>
            <person name="Derelle E."/>
            <person name="Everett M.V."/>
            <person name="Foulon E."/>
            <person name="Grimwood J."/>
            <person name="Gundlach H."/>
            <person name="Henrissat B."/>
            <person name="Napoli C."/>
            <person name="McDonald S.M."/>
            <person name="Parker M.S."/>
            <person name="Rombauts S."/>
            <person name="Salamov A."/>
            <person name="Von Dassow P."/>
            <person name="Badger J.H."/>
            <person name="Coutinho P.M."/>
            <person name="Demir E."/>
            <person name="Dubchak I."/>
            <person name="Gentemann C."/>
            <person name="Eikrem W."/>
            <person name="Gready J.E."/>
            <person name="John U."/>
            <person name="Lanier W."/>
            <person name="Lindquist E.A."/>
            <person name="Lucas S."/>
            <person name="Mayer K.F."/>
            <person name="Moreau H."/>
            <person name="Not F."/>
            <person name="Otillar R."/>
            <person name="Panaud O."/>
            <person name="Pangilinan J."/>
            <person name="Paulsen I."/>
            <person name="Piegu B."/>
            <person name="Poliakov A."/>
            <person name="Robbens S."/>
            <person name="Schmutz J."/>
            <person name="Toulza E."/>
            <person name="Wyss T."/>
            <person name="Zelensky A."/>
            <person name="Zhou K."/>
            <person name="Armbrust E.V."/>
            <person name="Bhattacharya D."/>
            <person name="Goodenough U.W."/>
            <person name="Van de Peer Y."/>
            <person name="Grigoriev I.V."/>
        </authorList>
    </citation>
    <scope>NUCLEOTIDE SEQUENCE [LARGE SCALE GENOMIC DNA]</scope>
    <source>
        <strain evidence="12 13">CCMP1545</strain>
    </source>
</reference>
<name>C1N099_MICPC</name>
<dbReference type="Proteomes" id="UP000001876">
    <property type="component" value="Unassembled WGS sequence"/>
</dbReference>
<keyword evidence="4" id="KW-0378">Hydrolase</keyword>
<dbReference type="InterPro" id="IPR014001">
    <property type="entry name" value="Helicase_ATP-bd"/>
</dbReference>
<dbReference type="SUPFAM" id="SSF52540">
    <property type="entry name" value="P-loop containing nucleoside triphosphate hydrolases"/>
    <property type="match status" value="2"/>
</dbReference>
<dbReference type="InterPro" id="IPR038718">
    <property type="entry name" value="SNF2-like_sf"/>
</dbReference>
<evidence type="ECO:0000256" key="5">
    <source>
        <dbReference type="ARBA" id="ARBA00022806"/>
    </source>
</evidence>
<dbReference type="Gene3D" id="3.40.50.10810">
    <property type="entry name" value="Tandem AAA-ATPase domain"/>
    <property type="match status" value="1"/>
</dbReference>
<keyword evidence="5" id="KW-0347">Helicase</keyword>
<dbReference type="Pfam" id="PF00271">
    <property type="entry name" value="Helicase_C"/>
    <property type="match status" value="1"/>
</dbReference>
<dbReference type="STRING" id="564608.C1N099"/>
<organism evidence="13">
    <name type="scientific">Micromonas pusilla (strain CCMP1545)</name>
    <name type="common">Picoplanktonic green alga</name>
    <dbReference type="NCBI Taxonomy" id="564608"/>
    <lineage>
        <taxon>Eukaryota</taxon>
        <taxon>Viridiplantae</taxon>
        <taxon>Chlorophyta</taxon>
        <taxon>Mamiellophyceae</taxon>
        <taxon>Mamiellales</taxon>
        <taxon>Mamiellaceae</taxon>
        <taxon>Micromonas</taxon>
    </lineage>
</organism>
<evidence type="ECO:0000313" key="13">
    <source>
        <dbReference type="Proteomes" id="UP000001876"/>
    </source>
</evidence>
<feature type="region of interest" description="Disordered" evidence="9">
    <location>
        <begin position="223"/>
        <end position="308"/>
    </location>
</feature>
<keyword evidence="13" id="KW-1185">Reference proteome</keyword>
<proteinExistence type="predicted"/>
<dbReference type="InterPro" id="IPR027417">
    <property type="entry name" value="P-loop_NTPase"/>
</dbReference>
<dbReference type="GO" id="GO:0005524">
    <property type="term" value="F:ATP binding"/>
    <property type="evidence" value="ECO:0007669"/>
    <property type="project" value="UniProtKB-KW"/>
</dbReference>
<dbReference type="CDD" id="cd17999">
    <property type="entry name" value="DEXHc_Mot1"/>
    <property type="match status" value="1"/>
</dbReference>
<protein>
    <submittedName>
        <fullName evidence="12">SNF2 super family</fullName>
    </submittedName>
</protein>
<keyword evidence="3" id="KW-0547">Nucleotide-binding</keyword>
<feature type="compositionally biased region" description="Basic and acidic residues" evidence="9">
    <location>
        <begin position="223"/>
        <end position="236"/>
    </location>
</feature>
<dbReference type="SMART" id="SM00490">
    <property type="entry name" value="HELICc"/>
    <property type="match status" value="1"/>
</dbReference>
<dbReference type="OrthoDB" id="10252227at2759"/>
<accession>C1N099</accession>
<dbReference type="eggNOG" id="KOG0392">
    <property type="taxonomic scope" value="Eukaryota"/>
</dbReference>
<dbReference type="InterPro" id="IPR001650">
    <property type="entry name" value="Helicase_C-like"/>
</dbReference>
<dbReference type="PROSITE" id="PS51194">
    <property type="entry name" value="HELICASE_CTER"/>
    <property type="match status" value="1"/>
</dbReference>
<sequence length="2006" mass="211637">MAETAGGSRLDRLIQLLETGSTAAARNEAARQIGEIAAAHSNQLPNLLRRIRYLLKNKQWETRVAAARTISHVCSGISHATVEDVAKLEGTTADAARADAANLPKPPSGGSENADAGEAADLTFDEFDIVGVLERAAPLLANKVDALDAAADDAKLSKAERLRRARLTLRQRLGMSVKEEDDGDRDRGDDNNKPPASGVNTGAFIDVDDLLGEDDVDDEMIKREPDAEAGPKKVDATDLGQLSARERNRLKRKQKRAAKDDGSGGAPAAKRAATSGKGGGVRDKELDAATAAEAAEDDDEAAEVEAGGWPLSRTCESLAYSLFAPRWEERHGAAAALREVLRHHASMAAVSRPPTRATSAPPGAAAEAARANAAWLEDAAVRLLCLLSLDRFGDYVGDGVVAPVRETGAQALGASLLPLPPTAVEAVTRAVLVLLRRKEWEVRHSALLALRYVLAARASLAPRLLPAALPAATRALDDKDDDVRGAAAEALLPAASHLPKHKDEFPPLLHALWGLLGRLDDPDLLTSPSNVPIMSLICALYELPETTSVRPTAEENSTLKDVVPRVFPFAAHPIVAVRVAVWRTLRRLLASGGDENPNSKPEWLDALSEPILRLLFQALLLEEDDETATAASDAWNDVLERAGDDAVANVVAARVEGWCSTTATTTGARPDAKLLYVVSLGGGDTTGADERAHVSTSEWTVSTAGRFRAIEALSKLAEVLCGRGGGAAGAAAKALEAQVVRLMASNRATWRLTGAHLLSRWLTAIPPGSPKPALEAPGARLGEILAATNPAYPSAPSPVGYLELAKVVERVKTEAAGLLRAAASAGVAPTGEVPSPAADGFGAEHAGTLSAAIPKPYVDPALRASGRFDALVLLRRRRASSPRVGVASDPRGRTFAAGVASDPRGRTCAASDPRGRTCYLRLILAVGRTRRSTSPCAAGGGTASTGVTLSRAWTRASRVRARAPTRTKRQGIAGFPSLALAPGEVSLPPHLQSNLELDSRFDRPSDPSDRARVAPVIARCSRSIDPSFLPSSLPSNATQGPAAVESARSQLLASAAYLHSEQTRLHSGVLAAAASAAVAFGALPAKLNPFIQPLMNAIKRERDELLQTRAADALAGLIKLCVGRTPSPVGKIAGNVCALACADRAETPNALVEADAPSECGAKEVLSDMSELSDAAVARRGAEATLRALSSAFGASVFTSAPKLWELMAGSLTAAGAAPQAVVDGLQILKVLGPVAHADVRASVLELLPVAFDKATAAGSSTALQTTAARAIAALALAAPSDVVPSLLERIVPALENAGEADDAAAKRRGASAVSASLVRALGPALAPFCVLLLVPLMGRMSDPHESVREMATRSFAALVPLLPLARGAAQPETLSDAQKKRSEADGAFLEALLDNSKVEDFELPFHCNRTLRPYQQEGVNWLAFLRRFKLHGALCDDMGLGKTLQSTCILAATVVERRRERLPKLPALVVCPPTLVGHWAHEIGLYVSEDVLKPLEYAGSPNERAALRPDIESGEYDVVIMSYDALRQDVEYLTTNKSFSYCILDEGHAIRNPKARITQAVKKIRAEHRLLLSGTPIQNDVVELWSLFDFLMPGFLGTEREFKTSYGIAGARSAAAKKGGGLTEAGALTMGALHKQVMPFVLRRTKDEVLKDLPPKIIQDVYVDLSVNQKKLYDAFEGSSVKSEIETAVSGGGGGADGDGAGATSHVFQALQYLRKLCSHPRLVNGGKKAVGGKVSAEDASPKFVALKQILLDAGIGRDPDVEREDQETGGFAKKESESSGHRVLIFTQLKGLLDLVEEELFGTMMRGVSWLRLDGSVPPTRRFDVVRKFNADPSIDVLLLTTHVGGLGLNLTSADTVVFLEHDWNPQKDLQAMDRAHRLGQKKTVNVYRLLTKGTMEEKIMGLQRFKLDVANAVVNTDNMSLSAMDTGQMLELFTADKGGGKGGGGGGGGGGAGGGNAVAAAAADAASGGVKAALVGLEELWDENQYKEEFALDGFINSLNAKG</sequence>
<feature type="domain" description="Helicase ATP-binding" evidence="10">
    <location>
        <begin position="1424"/>
        <end position="1595"/>
    </location>
</feature>
<dbReference type="GO" id="GO:0004386">
    <property type="term" value="F:helicase activity"/>
    <property type="evidence" value="ECO:0007669"/>
    <property type="project" value="UniProtKB-KW"/>
</dbReference>
<dbReference type="InterPro" id="IPR011989">
    <property type="entry name" value="ARM-like"/>
</dbReference>
<dbReference type="Pfam" id="PF12054">
    <property type="entry name" value="DUF3535"/>
    <property type="match status" value="1"/>
</dbReference>
<dbReference type="Gene3D" id="3.40.50.300">
    <property type="entry name" value="P-loop containing nucleotide triphosphate hydrolases"/>
    <property type="match status" value="1"/>
</dbReference>
<dbReference type="PANTHER" id="PTHR36498:SF1">
    <property type="entry name" value="TATA-BINDING PROTEIN-ASSOCIATED FACTOR 172"/>
    <property type="match status" value="1"/>
</dbReference>
<dbReference type="KEGG" id="mpp:MICPUCDRAFT_50939"/>
<dbReference type="SUPFAM" id="SSF48371">
    <property type="entry name" value="ARM repeat"/>
    <property type="match status" value="1"/>
</dbReference>
<feature type="compositionally biased region" description="Acidic residues" evidence="9">
    <location>
        <begin position="294"/>
        <end position="303"/>
    </location>
</feature>
<dbReference type="GO" id="GO:0005634">
    <property type="term" value="C:nucleus"/>
    <property type="evidence" value="ECO:0007669"/>
    <property type="project" value="UniProtKB-SubCell"/>
</dbReference>
<dbReference type="FunFam" id="3.40.50.300:FF:001793">
    <property type="entry name" value="TATA-binding protein-associated factor"/>
    <property type="match status" value="1"/>
</dbReference>
<comment type="subcellular location">
    <subcellularLocation>
        <location evidence="1">Nucleus</location>
    </subcellularLocation>
</comment>
<evidence type="ECO:0000256" key="7">
    <source>
        <dbReference type="ARBA" id="ARBA00023125"/>
    </source>
</evidence>
<gene>
    <name evidence="12" type="ORF">MICPUCDRAFT_50939</name>
</gene>
<feature type="domain" description="Helicase C-terminal" evidence="11">
    <location>
        <begin position="1766"/>
        <end position="1923"/>
    </location>
</feature>
<dbReference type="SMART" id="SM00487">
    <property type="entry name" value="DEXDc"/>
    <property type="match status" value="1"/>
</dbReference>
<evidence type="ECO:0000256" key="3">
    <source>
        <dbReference type="ARBA" id="ARBA00022741"/>
    </source>
</evidence>
<dbReference type="InterPro" id="IPR049730">
    <property type="entry name" value="SNF2/RAD54-like_C"/>
</dbReference>
<keyword evidence="6" id="KW-0067">ATP-binding</keyword>
<dbReference type="RefSeq" id="XP_003061359.1">
    <property type="nucleotide sequence ID" value="XM_003061313.1"/>
</dbReference>
<evidence type="ECO:0000256" key="2">
    <source>
        <dbReference type="ARBA" id="ARBA00022737"/>
    </source>
</evidence>
<dbReference type="PANTHER" id="PTHR36498">
    <property type="entry name" value="TATA-BINDING PROTEIN-ASSOCIATED FACTOR 172"/>
    <property type="match status" value="1"/>
</dbReference>
<keyword evidence="2" id="KW-0677">Repeat</keyword>
<dbReference type="InterPro" id="IPR016024">
    <property type="entry name" value="ARM-type_fold"/>
</dbReference>
<evidence type="ECO:0000259" key="11">
    <source>
        <dbReference type="PROSITE" id="PS51194"/>
    </source>
</evidence>
<dbReference type="GO" id="GO:0016887">
    <property type="term" value="F:ATP hydrolysis activity"/>
    <property type="evidence" value="ECO:0007669"/>
    <property type="project" value="InterPro"/>
</dbReference>
<evidence type="ECO:0000256" key="9">
    <source>
        <dbReference type="SAM" id="MobiDB-lite"/>
    </source>
</evidence>
<evidence type="ECO:0000256" key="4">
    <source>
        <dbReference type="ARBA" id="ARBA00022801"/>
    </source>
</evidence>
<keyword evidence="7" id="KW-0238">DNA-binding</keyword>
<evidence type="ECO:0000256" key="6">
    <source>
        <dbReference type="ARBA" id="ARBA00022840"/>
    </source>
</evidence>
<evidence type="ECO:0000259" key="10">
    <source>
        <dbReference type="PROSITE" id="PS51192"/>
    </source>
</evidence>
<dbReference type="GO" id="GO:0017025">
    <property type="term" value="F:TBP-class protein binding"/>
    <property type="evidence" value="ECO:0007669"/>
    <property type="project" value="InterPro"/>
</dbReference>
<dbReference type="InterPro" id="IPR044078">
    <property type="entry name" value="Mot1_ATP-bd"/>
</dbReference>
<evidence type="ECO:0000256" key="8">
    <source>
        <dbReference type="ARBA" id="ARBA00023242"/>
    </source>
</evidence>
<dbReference type="CDD" id="cd18793">
    <property type="entry name" value="SF2_C_SNF"/>
    <property type="match status" value="1"/>
</dbReference>
<evidence type="ECO:0000313" key="12">
    <source>
        <dbReference type="EMBL" id="EEH53989.1"/>
    </source>
</evidence>